<dbReference type="Proteomes" id="UP000222788">
    <property type="component" value="Unassembled WGS sequence"/>
</dbReference>
<dbReference type="STRING" id="1035309.A0A2C5X2I4"/>
<accession>A0A2C5X2I4</accession>
<evidence type="ECO:0000256" key="4">
    <source>
        <dbReference type="ARBA" id="ARBA00022454"/>
    </source>
</evidence>
<comment type="caution">
    <text evidence="7">The sequence shown here is derived from an EMBL/GenBank/DDBJ whole genome shotgun (WGS) entry which is preliminary data.</text>
</comment>
<dbReference type="PANTHER" id="PTHR14582">
    <property type="entry name" value="INNER KINETOCHORE SUBUNIT MAL2"/>
    <property type="match status" value="1"/>
</dbReference>
<keyword evidence="4" id="KW-0158">Chromosome</keyword>
<evidence type="ECO:0000256" key="5">
    <source>
        <dbReference type="ARBA" id="ARBA00023242"/>
    </source>
</evidence>
<evidence type="ECO:0000256" key="6">
    <source>
        <dbReference type="ARBA" id="ARBA00023328"/>
    </source>
</evidence>
<evidence type="ECO:0000256" key="2">
    <source>
        <dbReference type="ARBA" id="ARBA00004584"/>
    </source>
</evidence>
<keyword evidence="5" id="KW-0539">Nucleus</keyword>
<keyword evidence="6" id="KW-0137">Centromere</keyword>
<proteinExistence type="inferred from homology"/>
<protein>
    <recommendedName>
        <fullName evidence="9">Cenp-O kinetochore centromere component</fullName>
    </recommendedName>
</protein>
<comment type="similarity">
    <text evidence="3">Belongs to the CENP-O/MCM21 family.</text>
</comment>
<dbReference type="AlphaFoldDB" id="A0A2C5X2I4"/>
<dbReference type="OrthoDB" id="10050372at2759"/>
<gene>
    <name evidence="7" type="ORF">CFIMG_004091RA</name>
</gene>
<dbReference type="InterPro" id="IPR018464">
    <property type="entry name" value="CENP-O"/>
</dbReference>
<dbReference type="GO" id="GO:0031511">
    <property type="term" value="C:Mis6-Sim4 complex"/>
    <property type="evidence" value="ECO:0007669"/>
    <property type="project" value="TreeGrafter"/>
</dbReference>
<sequence length="331" mass="36246">MSETQADPVSQSLDAEIEALHVQVANLKQQLRIQATNLLTSESIHRALLSLSPPSTTSSQANHSTDLSPVSKVLATHFAEQQTYDQQSLYRICASITSFQVLDPDPHAVDHGKVFGLRFEVMVSARFLRPYYVLLNRPWTSAKPSSKAWRVHKHTAPPAIPLSGLAARFLPPPPFTTRGPHEEQETTRTYTQDLSGFAKALRREIFRYHNRVAAIADVRKASRVSQNNALQELGDGLIRGSKEVTSILELGASDPEARHISITWVDGRTGRVIVDDDGNVKQAAVFADGVPDLATAQRLAGGGQTIKLEDLIGKLDDPPEEPLIEGETLGV</sequence>
<dbReference type="EMBL" id="APWK03000077">
    <property type="protein sequence ID" value="PHH52084.1"/>
    <property type="molecule type" value="Genomic_DNA"/>
</dbReference>
<dbReference type="PANTHER" id="PTHR14582:SF1">
    <property type="entry name" value="CENTROMERE PROTEIN O"/>
    <property type="match status" value="1"/>
</dbReference>
<organism evidence="7 8">
    <name type="scientific">Ceratocystis fimbriata CBS 114723</name>
    <dbReference type="NCBI Taxonomy" id="1035309"/>
    <lineage>
        <taxon>Eukaryota</taxon>
        <taxon>Fungi</taxon>
        <taxon>Dikarya</taxon>
        <taxon>Ascomycota</taxon>
        <taxon>Pezizomycotina</taxon>
        <taxon>Sordariomycetes</taxon>
        <taxon>Hypocreomycetidae</taxon>
        <taxon>Microascales</taxon>
        <taxon>Ceratocystidaceae</taxon>
        <taxon>Ceratocystis</taxon>
    </lineage>
</organism>
<evidence type="ECO:0000313" key="7">
    <source>
        <dbReference type="EMBL" id="PHH52084.1"/>
    </source>
</evidence>
<comment type="subcellular location">
    <subcellularLocation>
        <location evidence="2">Chromosome</location>
        <location evidence="2">Centromere</location>
    </subcellularLocation>
    <subcellularLocation>
        <location evidence="1">Nucleus</location>
    </subcellularLocation>
</comment>
<evidence type="ECO:0000313" key="8">
    <source>
        <dbReference type="Proteomes" id="UP000222788"/>
    </source>
</evidence>
<evidence type="ECO:0008006" key="9">
    <source>
        <dbReference type="Google" id="ProtNLM"/>
    </source>
</evidence>
<evidence type="ECO:0000256" key="1">
    <source>
        <dbReference type="ARBA" id="ARBA00004123"/>
    </source>
</evidence>
<keyword evidence="8" id="KW-1185">Reference proteome</keyword>
<reference evidence="7 8" key="2">
    <citation type="journal article" date="2013" name="IMA Fungus">
        <title>IMA Genome-F 1: Ceratocystis fimbriata: Draft nuclear genome sequence for the plant pathogen, Ceratocystis fimbriata.</title>
        <authorList>
            <person name="Wilken P.M."/>
            <person name="Steenkamp E.T."/>
            <person name="Wingfield M.J."/>
            <person name="de Beer Z.W."/>
            <person name="Wingfield B.D."/>
        </authorList>
    </citation>
    <scope>NUCLEOTIDE SEQUENCE [LARGE SCALE GENOMIC DNA]</scope>
    <source>
        <strain evidence="7 8">CBS 114723</strain>
    </source>
</reference>
<dbReference type="GO" id="GO:0005634">
    <property type="term" value="C:nucleus"/>
    <property type="evidence" value="ECO:0007669"/>
    <property type="project" value="UniProtKB-SubCell"/>
</dbReference>
<evidence type="ECO:0000256" key="3">
    <source>
        <dbReference type="ARBA" id="ARBA00007321"/>
    </source>
</evidence>
<name>A0A2C5X2I4_9PEZI</name>
<dbReference type="Pfam" id="PF09496">
    <property type="entry name" value="CENP-O"/>
    <property type="match status" value="1"/>
</dbReference>
<reference evidence="7 8" key="1">
    <citation type="journal article" date="2013" name="Fungal Biol.">
        <title>Analysis of microsatellite markers in the genome of the plant pathogen Ceratocystis fimbriata.</title>
        <authorList>
            <person name="Simpson M.C."/>
            <person name="Wilken P.M."/>
            <person name="Coetzee M.P."/>
            <person name="Wingfield M.J."/>
            <person name="Wingfield B.D."/>
        </authorList>
    </citation>
    <scope>NUCLEOTIDE SEQUENCE [LARGE SCALE GENOMIC DNA]</scope>
    <source>
        <strain evidence="7 8">CBS 114723</strain>
    </source>
</reference>